<feature type="coiled-coil region" evidence="2">
    <location>
        <begin position="48"/>
        <end position="109"/>
    </location>
</feature>
<organism evidence="3 4">
    <name type="scientific">Wickerhamomyces anomalus (strain ATCC 58044 / CBS 1984 / NCYC 433 / NRRL Y-366-8)</name>
    <name type="common">Yeast</name>
    <name type="synonym">Hansenula anomala</name>
    <dbReference type="NCBI Taxonomy" id="683960"/>
    <lineage>
        <taxon>Eukaryota</taxon>
        <taxon>Fungi</taxon>
        <taxon>Dikarya</taxon>
        <taxon>Ascomycota</taxon>
        <taxon>Saccharomycotina</taxon>
        <taxon>Saccharomycetes</taxon>
        <taxon>Phaffomycetales</taxon>
        <taxon>Wickerhamomycetaceae</taxon>
        <taxon>Wickerhamomyces</taxon>
    </lineage>
</organism>
<sequence>MSSSSDPTKKLVTESLNSIKHVFGDDTENSLVKIDSIRQIHTTNTLQYIKKEEEMKNLSAKLDRVSNTNESIMASLRELNELESKVDLLDKVTSELDEYSKELEVKINTRFPR</sequence>
<evidence type="ECO:0000256" key="2">
    <source>
        <dbReference type="SAM" id="Coils"/>
    </source>
</evidence>
<evidence type="ECO:0000313" key="3">
    <source>
        <dbReference type="EMBL" id="ODQ59411.1"/>
    </source>
</evidence>
<accession>A0A1E3P1T0</accession>
<dbReference type="OrthoDB" id="244061at2759"/>
<dbReference type="Proteomes" id="UP000094112">
    <property type="component" value="Unassembled WGS sequence"/>
</dbReference>
<dbReference type="RefSeq" id="XP_019038618.1">
    <property type="nucleotide sequence ID" value="XM_019181855.1"/>
</dbReference>
<keyword evidence="4" id="KW-1185">Reference proteome</keyword>
<gene>
    <name evidence="3" type="ORF">WICANDRAFT_31599</name>
</gene>
<reference evidence="3 4" key="1">
    <citation type="journal article" date="2016" name="Proc. Natl. Acad. Sci. U.S.A.">
        <title>Comparative genomics of biotechnologically important yeasts.</title>
        <authorList>
            <person name="Riley R."/>
            <person name="Haridas S."/>
            <person name="Wolfe K.H."/>
            <person name="Lopes M.R."/>
            <person name="Hittinger C.T."/>
            <person name="Goeker M."/>
            <person name="Salamov A.A."/>
            <person name="Wisecaver J.H."/>
            <person name="Long T.M."/>
            <person name="Calvey C.H."/>
            <person name="Aerts A.L."/>
            <person name="Barry K.W."/>
            <person name="Choi C."/>
            <person name="Clum A."/>
            <person name="Coughlan A.Y."/>
            <person name="Deshpande S."/>
            <person name="Douglass A.P."/>
            <person name="Hanson S.J."/>
            <person name="Klenk H.-P."/>
            <person name="LaButti K.M."/>
            <person name="Lapidus A."/>
            <person name="Lindquist E.A."/>
            <person name="Lipzen A.M."/>
            <person name="Meier-Kolthoff J.P."/>
            <person name="Ohm R.A."/>
            <person name="Otillar R.P."/>
            <person name="Pangilinan J.L."/>
            <person name="Peng Y."/>
            <person name="Rokas A."/>
            <person name="Rosa C.A."/>
            <person name="Scheuner C."/>
            <person name="Sibirny A.A."/>
            <person name="Slot J.C."/>
            <person name="Stielow J.B."/>
            <person name="Sun H."/>
            <person name="Kurtzman C.P."/>
            <person name="Blackwell M."/>
            <person name="Grigoriev I.V."/>
            <person name="Jeffries T.W."/>
        </authorList>
    </citation>
    <scope>NUCLEOTIDE SEQUENCE [LARGE SCALE GENOMIC DNA]</scope>
    <source>
        <strain evidence="4">ATCC 58044 / CBS 1984 / NCYC 433 / NRRL Y-366-8</strain>
    </source>
</reference>
<evidence type="ECO:0000256" key="1">
    <source>
        <dbReference type="ARBA" id="ARBA00008468"/>
    </source>
</evidence>
<keyword evidence="2" id="KW-0175">Coiled coil</keyword>
<evidence type="ECO:0000313" key="4">
    <source>
        <dbReference type="Proteomes" id="UP000094112"/>
    </source>
</evidence>
<comment type="similarity">
    <text evidence="1">Belongs to the BLOC1S2 family.</text>
</comment>
<protein>
    <submittedName>
        <fullName evidence="3">Uncharacterized protein</fullName>
    </submittedName>
</protein>
<dbReference type="EMBL" id="KV454211">
    <property type="protein sequence ID" value="ODQ59411.1"/>
    <property type="molecule type" value="Genomic_DNA"/>
</dbReference>
<dbReference type="AlphaFoldDB" id="A0A1E3P1T0"/>
<dbReference type="InterPro" id="IPR019269">
    <property type="entry name" value="BLOC1_su2"/>
</dbReference>
<dbReference type="GeneID" id="30199101"/>
<name>A0A1E3P1T0_WICAA</name>
<proteinExistence type="inferred from homology"/>
<dbReference type="Pfam" id="PF10046">
    <property type="entry name" value="BLOC1_2"/>
    <property type="match status" value="1"/>
</dbReference>